<feature type="region of interest" description="Disordered" evidence="5">
    <location>
        <begin position="1"/>
        <end position="36"/>
    </location>
</feature>
<feature type="compositionally biased region" description="Basic and acidic residues" evidence="5">
    <location>
        <begin position="71"/>
        <end position="80"/>
    </location>
</feature>
<keyword evidence="3 6" id="KW-1133">Transmembrane helix</keyword>
<evidence type="ECO:0000256" key="5">
    <source>
        <dbReference type="SAM" id="MobiDB-lite"/>
    </source>
</evidence>
<evidence type="ECO:0000313" key="8">
    <source>
        <dbReference type="Proteomes" id="UP000624404"/>
    </source>
</evidence>
<name>A0A8H2W3X5_9HELO</name>
<proteinExistence type="predicted"/>
<dbReference type="OrthoDB" id="3558819at2759"/>
<reference evidence="7" key="1">
    <citation type="submission" date="2020-10" db="EMBL/GenBank/DDBJ databases">
        <authorList>
            <person name="Kusch S."/>
        </authorList>
    </citation>
    <scope>NUCLEOTIDE SEQUENCE</scope>
    <source>
        <strain evidence="7">SwB9</strain>
    </source>
</reference>
<organism evidence="7 8">
    <name type="scientific">Sclerotinia trifoliorum</name>
    <dbReference type="NCBI Taxonomy" id="28548"/>
    <lineage>
        <taxon>Eukaryota</taxon>
        <taxon>Fungi</taxon>
        <taxon>Dikarya</taxon>
        <taxon>Ascomycota</taxon>
        <taxon>Pezizomycotina</taxon>
        <taxon>Leotiomycetes</taxon>
        <taxon>Helotiales</taxon>
        <taxon>Sclerotiniaceae</taxon>
        <taxon>Sclerotinia</taxon>
    </lineage>
</organism>
<evidence type="ECO:0000256" key="4">
    <source>
        <dbReference type="ARBA" id="ARBA00023136"/>
    </source>
</evidence>
<evidence type="ECO:0000313" key="7">
    <source>
        <dbReference type="EMBL" id="CAD6449182.1"/>
    </source>
</evidence>
<comment type="caution">
    <text evidence="7">The sequence shown here is derived from an EMBL/GenBank/DDBJ whole genome shotgun (WGS) entry which is preliminary data.</text>
</comment>
<dbReference type="EMBL" id="CAJHIA010000033">
    <property type="protein sequence ID" value="CAD6449182.1"/>
    <property type="molecule type" value="Genomic_DNA"/>
</dbReference>
<evidence type="ECO:0000256" key="2">
    <source>
        <dbReference type="ARBA" id="ARBA00022692"/>
    </source>
</evidence>
<feature type="transmembrane region" description="Helical" evidence="6">
    <location>
        <begin position="41"/>
        <end position="62"/>
    </location>
</feature>
<dbReference type="InterPro" id="IPR051694">
    <property type="entry name" value="Immunoregulatory_rcpt-like"/>
</dbReference>
<dbReference type="GO" id="GO:0016020">
    <property type="term" value="C:membrane"/>
    <property type="evidence" value="ECO:0007669"/>
    <property type="project" value="UniProtKB-SubCell"/>
</dbReference>
<keyword evidence="4 6" id="KW-0472">Membrane</keyword>
<evidence type="ECO:0000256" key="3">
    <source>
        <dbReference type="ARBA" id="ARBA00022989"/>
    </source>
</evidence>
<dbReference type="Proteomes" id="UP000624404">
    <property type="component" value="Unassembled WGS sequence"/>
</dbReference>
<evidence type="ECO:0000256" key="6">
    <source>
        <dbReference type="SAM" id="Phobius"/>
    </source>
</evidence>
<dbReference type="GO" id="GO:0071944">
    <property type="term" value="C:cell periphery"/>
    <property type="evidence" value="ECO:0007669"/>
    <property type="project" value="UniProtKB-ARBA"/>
</dbReference>
<feature type="region of interest" description="Disordered" evidence="5">
    <location>
        <begin position="114"/>
        <end position="140"/>
    </location>
</feature>
<dbReference type="AlphaFoldDB" id="A0A8H2W3X5"/>
<dbReference type="PANTHER" id="PTHR15549:SF33">
    <property type="entry name" value="MEMBRANE PROTEIN WSC4, PUTATIVE (AFU_ORTHOLOGUE AFUA_5G09020)-RELATED"/>
    <property type="match status" value="1"/>
</dbReference>
<sequence length="140" mass="14593">MTSSSSGASLMIGSSTASTTTPTSSPSSSPSSSKLSAGAAAGIGVAAAVFVALLGLLAYFILRSRRLNRKSNQEMKEQYTKPELSAEMGSRGSQGIDIVPIEHHAANARIEMGGGEIPEMGDRRNQAWELPERGRAVELG</sequence>
<keyword evidence="8" id="KW-1185">Reference proteome</keyword>
<evidence type="ECO:0000256" key="1">
    <source>
        <dbReference type="ARBA" id="ARBA00004167"/>
    </source>
</evidence>
<protein>
    <submittedName>
        <fullName evidence="7">Cc7d63f7-9580-4384-b9da-e589ac3c9c70</fullName>
    </submittedName>
</protein>
<comment type="subcellular location">
    <subcellularLocation>
        <location evidence="1">Membrane</location>
        <topology evidence="1">Single-pass membrane protein</topology>
    </subcellularLocation>
</comment>
<feature type="region of interest" description="Disordered" evidence="5">
    <location>
        <begin position="70"/>
        <end position="91"/>
    </location>
</feature>
<keyword evidence="2 6" id="KW-0812">Transmembrane</keyword>
<feature type="compositionally biased region" description="Basic and acidic residues" evidence="5">
    <location>
        <begin position="120"/>
        <end position="140"/>
    </location>
</feature>
<dbReference type="PANTHER" id="PTHR15549">
    <property type="entry name" value="PAIRED IMMUNOGLOBULIN-LIKE TYPE 2 RECEPTOR"/>
    <property type="match status" value="1"/>
</dbReference>
<gene>
    <name evidence="7" type="ORF">SCLTRI_LOCUS8973</name>
</gene>
<accession>A0A8H2W3X5</accession>